<evidence type="ECO:0000256" key="3">
    <source>
        <dbReference type="ARBA" id="ARBA00022448"/>
    </source>
</evidence>
<keyword evidence="4 13" id="KW-0679">Respiratory chain</keyword>
<dbReference type="GO" id="GO:0016491">
    <property type="term" value="F:oxidoreductase activity"/>
    <property type="evidence" value="ECO:0007669"/>
    <property type="project" value="InterPro"/>
</dbReference>
<keyword evidence="5 13" id="KW-0812">Transmembrane</keyword>
<evidence type="ECO:0000256" key="5">
    <source>
        <dbReference type="ARBA" id="ARBA00022692"/>
    </source>
</evidence>
<sequence>MEQVLAFPAKWWNEAVTVWLVVAVVIYVVVAVPGLYFIMKYRFKPGEREIGDHEKHGHWGLEALWTIVPTIIVLVLATYSFAIFKKQRTAPPDAMTIKVTGFMWGWQAEYLDEKGNTIKTVVTTFNPTGYEVPDDQKIVVPAGKPVKALLTSLDVIHSFYVMPARITEDMVPGRITHLWFQINKPGEYWIFCREFCGTGHSHMFTKLKVVPPEQFTLWLKGETNLANKSNQIKGNL</sequence>
<feature type="domain" description="Cytochrome oxidase subunit II copper A binding" evidence="16">
    <location>
        <begin position="92"/>
        <end position="221"/>
    </location>
</feature>
<comment type="similarity">
    <text evidence="2 13">Belongs to the cytochrome c oxidase subunit 2 family.</text>
</comment>
<keyword evidence="6 14" id="KW-0479">Metal-binding</keyword>
<evidence type="ECO:0000256" key="8">
    <source>
        <dbReference type="ARBA" id="ARBA00022982"/>
    </source>
</evidence>
<organism evidence="18 19">
    <name type="scientific">Hydrogenivirga caldilitoris</name>
    <dbReference type="NCBI Taxonomy" id="246264"/>
    <lineage>
        <taxon>Bacteria</taxon>
        <taxon>Pseudomonadati</taxon>
        <taxon>Aquificota</taxon>
        <taxon>Aquificia</taxon>
        <taxon>Aquificales</taxon>
        <taxon>Aquificaceae</taxon>
        <taxon>Hydrogenivirga</taxon>
    </lineage>
</organism>
<accession>A0A497XSZ3</accession>
<dbReference type="Proteomes" id="UP000267841">
    <property type="component" value="Unassembled WGS sequence"/>
</dbReference>
<dbReference type="OrthoDB" id="9781261at2"/>
<dbReference type="AlphaFoldDB" id="A0A497XSZ3"/>
<dbReference type="GO" id="GO:0005507">
    <property type="term" value="F:copper ion binding"/>
    <property type="evidence" value="ECO:0007669"/>
    <property type="project" value="InterPro"/>
</dbReference>
<evidence type="ECO:0000256" key="4">
    <source>
        <dbReference type="ARBA" id="ARBA00022660"/>
    </source>
</evidence>
<dbReference type="Pfam" id="PF02790">
    <property type="entry name" value="COX2_TM"/>
    <property type="match status" value="1"/>
</dbReference>
<dbReference type="Gene3D" id="2.60.40.420">
    <property type="entry name" value="Cupredoxins - blue copper proteins"/>
    <property type="match status" value="1"/>
</dbReference>
<evidence type="ECO:0000256" key="9">
    <source>
        <dbReference type="ARBA" id="ARBA00022989"/>
    </source>
</evidence>
<evidence type="ECO:0000259" key="16">
    <source>
        <dbReference type="PROSITE" id="PS50857"/>
    </source>
</evidence>
<dbReference type="PANTHER" id="PTHR22888:SF9">
    <property type="entry name" value="CYTOCHROME C OXIDASE SUBUNIT 2"/>
    <property type="match status" value="1"/>
</dbReference>
<evidence type="ECO:0000256" key="11">
    <source>
        <dbReference type="ARBA" id="ARBA00023136"/>
    </source>
</evidence>
<dbReference type="InterPro" id="IPR002429">
    <property type="entry name" value="CcO_II-like_C"/>
</dbReference>
<dbReference type="RefSeq" id="WP_121012455.1">
    <property type="nucleotide sequence ID" value="NZ_RCCJ01000001.1"/>
</dbReference>
<name>A0A497XSZ3_9AQUI</name>
<dbReference type="PROSITE" id="PS50999">
    <property type="entry name" value="COX2_TM"/>
    <property type="match status" value="1"/>
</dbReference>
<feature type="transmembrane region" description="Helical" evidence="15">
    <location>
        <begin position="59"/>
        <end position="82"/>
    </location>
</feature>
<dbReference type="InterPro" id="IPR008972">
    <property type="entry name" value="Cupredoxin"/>
</dbReference>
<keyword evidence="19" id="KW-1185">Reference proteome</keyword>
<evidence type="ECO:0000256" key="2">
    <source>
        <dbReference type="ARBA" id="ARBA00007866"/>
    </source>
</evidence>
<dbReference type="PROSITE" id="PS00078">
    <property type="entry name" value="COX2"/>
    <property type="match status" value="1"/>
</dbReference>
<dbReference type="EMBL" id="RCCJ01000001">
    <property type="protein sequence ID" value="RLJ71290.1"/>
    <property type="molecule type" value="Genomic_DNA"/>
</dbReference>
<evidence type="ECO:0000256" key="15">
    <source>
        <dbReference type="SAM" id="Phobius"/>
    </source>
</evidence>
<evidence type="ECO:0000256" key="12">
    <source>
        <dbReference type="ARBA" id="ARBA00024688"/>
    </source>
</evidence>
<reference evidence="18 19" key="1">
    <citation type="submission" date="2018-10" db="EMBL/GenBank/DDBJ databases">
        <title>Genomic Encyclopedia of Archaeal and Bacterial Type Strains, Phase II (KMG-II): from individual species to whole genera.</title>
        <authorList>
            <person name="Goeker M."/>
        </authorList>
    </citation>
    <scope>NUCLEOTIDE SEQUENCE [LARGE SCALE GENOMIC DNA]</scope>
    <source>
        <strain evidence="18 19">DSM 16510</strain>
    </source>
</reference>
<dbReference type="PROSITE" id="PS50857">
    <property type="entry name" value="COX2_CUA"/>
    <property type="match status" value="1"/>
</dbReference>
<dbReference type="SUPFAM" id="SSF81464">
    <property type="entry name" value="Cytochrome c oxidase subunit II-like, transmembrane region"/>
    <property type="match status" value="1"/>
</dbReference>
<keyword evidence="7" id="KW-1278">Translocase</keyword>
<comment type="function">
    <text evidence="12 14">Subunits I and II form the functional core of the enzyme complex. Electrons originating in cytochrome c are transferred via heme a and Cu(A) to the binuclear center formed by heme a3 and Cu(B).</text>
</comment>
<dbReference type="InterPro" id="IPR036257">
    <property type="entry name" value="Cyt_c_oxidase_su2_TM_sf"/>
</dbReference>
<dbReference type="Gene3D" id="1.10.287.90">
    <property type="match status" value="1"/>
</dbReference>
<dbReference type="NCBIfam" id="TIGR02866">
    <property type="entry name" value="CoxB"/>
    <property type="match status" value="1"/>
</dbReference>
<evidence type="ECO:0000256" key="13">
    <source>
        <dbReference type="RuleBase" id="RU000456"/>
    </source>
</evidence>
<feature type="transmembrane region" description="Helical" evidence="15">
    <location>
        <begin position="16"/>
        <end position="38"/>
    </location>
</feature>
<dbReference type="InterPro" id="IPR014222">
    <property type="entry name" value="Cyt_c_oxidase_su2"/>
</dbReference>
<evidence type="ECO:0000256" key="10">
    <source>
        <dbReference type="ARBA" id="ARBA00023008"/>
    </source>
</evidence>
<dbReference type="EC" id="7.1.1.9" evidence="14"/>
<feature type="domain" description="Cytochrome oxidase subunit II transmembrane region profile" evidence="17">
    <location>
        <begin position="1"/>
        <end position="91"/>
    </location>
</feature>
<keyword evidence="10 14" id="KW-0186">Copper</keyword>
<evidence type="ECO:0000313" key="18">
    <source>
        <dbReference type="EMBL" id="RLJ71290.1"/>
    </source>
</evidence>
<evidence type="ECO:0000256" key="1">
    <source>
        <dbReference type="ARBA" id="ARBA00004141"/>
    </source>
</evidence>
<comment type="cofactor">
    <cofactor evidence="14">
        <name>Cu cation</name>
        <dbReference type="ChEBI" id="CHEBI:23378"/>
    </cofactor>
    <text evidence="14">Binds a copper A center.</text>
</comment>
<protein>
    <recommendedName>
        <fullName evidence="14">Cytochrome c oxidase subunit 2</fullName>
        <ecNumber evidence="14">7.1.1.9</ecNumber>
    </recommendedName>
</protein>
<dbReference type="InterPro" id="IPR045187">
    <property type="entry name" value="CcO_II"/>
</dbReference>
<keyword evidence="11 15" id="KW-0472">Membrane</keyword>
<dbReference type="GO" id="GO:0005886">
    <property type="term" value="C:plasma membrane"/>
    <property type="evidence" value="ECO:0007669"/>
    <property type="project" value="UniProtKB-SubCell"/>
</dbReference>
<dbReference type="SUPFAM" id="SSF49503">
    <property type="entry name" value="Cupredoxins"/>
    <property type="match status" value="1"/>
</dbReference>
<dbReference type="PRINTS" id="PR01166">
    <property type="entry name" value="CYCOXIDASEII"/>
</dbReference>
<dbReference type="GO" id="GO:0042773">
    <property type="term" value="P:ATP synthesis coupled electron transport"/>
    <property type="evidence" value="ECO:0007669"/>
    <property type="project" value="TreeGrafter"/>
</dbReference>
<evidence type="ECO:0000256" key="14">
    <source>
        <dbReference type="RuleBase" id="RU004024"/>
    </source>
</evidence>
<keyword evidence="3 13" id="KW-0813">Transport</keyword>
<dbReference type="InterPro" id="IPR011759">
    <property type="entry name" value="Cyt_c_oxidase_su2_TM_dom"/>
</dbReference>
<comment type="caution">
    <text evidence="18">The sequence shown here is derived from an EMBL/GenBank/DDBJ whole genome shotgun (WGS) entry which is preliminary data.</text>
</comment>
<comment type="subcellular location">
    <subcellularLocation>
        <location evidence="13">Cell membrane</location>
        <topology evidence="13">Multi-pass membrane protein</topology>
    </subcellularLocation>
    <subcellularLocation>
        <location evidence="1">Membrane</location>
        <topology evidence="1">Multi-pass membrane protein</topology>
    </subcellularLocation>
</comment>
<keyword evidence="9 15" id="KW-1133">Transmembrane helix</keyword>
<proteinExistence type="inferred from homology"/>
<evidence type="ECO:0000256" key="7">
    <source>
        <dbReference type="ARBA" id="ARBA00022967"/>
    </source>
</evidence>
<evidence type="ECO:0000259" key="17">
    <source>
        <dbReference type="PROSITE" id="PS50999"/>
    </source>
</evidence>
<dbReference type="GO" id="GO:0004129">
    <property type="term" value="F:cytochrome-c oxidase activity"/>
    <property type="evidence" value="ECO:0007669"/>
    <property type="project" value="UniProtKB-EC"/>
</dbReference>
<gene>
    <name evidence="18" type="ORF">BCF55_1589</name>
</gene>
<dbReference type="InterPro" id="IPR001505">
    <property type="entry name" value="Copper_CuA"/>
</dbReference>
<keyword evidence="8 13" id="KW-0249">Electron transport</keyword>
<dbReference type="PANTHER" id="PTHR22888">
    <property type="entry name" value="CYTOCHROME C OXIDASE, SUBUNIT II"/>
    <property type="match status" value="1"/>
</dbReference>
<evidence type="ECO:0000256" key="6">
    <source>
        <dbReference type="ARBA" id="ARBA00022723"/>
    </source>
</evidence>
<comment type="catalytic activity">
    <reaction evidence="14">
        <text>4 Fe(II)-[cytochrome c] + O2 + 8 H(+)(in) = 4 Fe(III)-[cytochrome c] + 2 H2O + 4 H(+)(out)</text>
        <dbReference type="Rhea" id="RHEA:11436"/>
        <dbReference type="Rhea" id="RHEA-COMP:10350"/>
        <dbReference type="Rhea" id="RHEA-COMP:14399"/>
        <dbReference type="ChEBI" id="CHEBI:15377"/>
        <dbReference type="ChEBI" id="CHEBI:15378"/>
        <dbReference type="ChEBI" id="CHEBI:15379"/>
        <dbReference type="ChEBI" id="CHEBI:29033"/>
        <dbReference type="ChEBI" id="CHEBI:29034"/>
        <dbReference type="EC" id="7.1.1.9"/>
    </reaction>
</comment>
<dbReference type="Pfam" id="PF00116">
    <property type="entry name" value="COX2"/>
    <property type="match status" value="1"/>
</dbReference>
<evidence type="ECO:0000313" key="19">
    <source>
        <dbReference type="Proteomes" id="UP000267841"/>
    </source>
</evidence>